<evidence type="ECO:0000259" key="2">
    <source>
        <dbReference type="Pfam" id="PF10017"/>
    </source>
</evidence>
<comment type="caution">
    <text evidence="3">The sequence shown here is derived from an EMBL/GenBank/DDBJ whole genome shotgun (WGS) entry which is preliminary data.</text>
</comment>
<gene>
    <name evidence="3" type="ORF">GM668_11550</name>
</gene>
<organism evidence="3 4">
    <name type="scientific">Pseudoduganella ginsengisoli</name>
    <dbReference type="NCBI Taxonomy" id="1462440"/>
    <lineage>
        <taxon>Bacteria</taxon>
        <taxon>Pseudomonadati</taxon>
        <taxon>Pseudomonadota</taxon>
        <taxon>Betaproteobacteria</taxon>
        <taxon>Burkholderiales</taxon>
        <taxon>Oxalobacteraceae</taxon>
        <taxon>Telluria group</taxon>
        <taxon>Pseudoduganella</taxon>
    </lineage>
</organism>
<dbReference type="EMBL" id="WNLA01000006">
    <property type="protein sequence ID" value="MTW02717.1"/>
    <property type="molecule type" value="Genomic_DNA"/>
</dbReference>
<dbReference type="AlphaFoldDB" id="A0A6L6PYT5"/>
<keyword evidence="1" id="KW-1133">Transmembrane helix</keyword>
<name>A0A6L6PYT5_9BURK</name>
<dbReference type="RefSeq" id="WP_155439115.1">
    <property type="nucleotide sequence ID" value="NZ_WNLA01000006.1"/>
</dbReference>
<dbReference type="InterPro" id="IPR029063">
    <property type="entry name" value="SAM-dependent_MTases_sf"/>
</dbReference>
<reference evidence="3 4" key="1">
    <citation type="submission" date="2019-11" db="EMBL/GenBank/DDBJ databases">
        <title>Type strains purchased from KCTC, JCM and DSMZ.</title>
        <authorList>
            <person name="Lu H."/>
        </authorList>
    </citation>
    <scope>NUCLEOTIDE SEQUENCE [LARGE SCALE GENOMIC DNA]</scope>
    <source>
        <strain evidence="3 4">KCTC 42409</strain>
    </source>
</reference>
<feature type="domain" description="Histidine-specific methyltransferase SAM-dependent" evidence="2">
    <location>
        <begin position="148"/>
        <end position="302"/>
    </location>
</feature>
<dbReference type="Pfam" id="PF10017">
    <property type="entry name" value="Methyltransf_33"/>
    <property type="match status" value="1"/>
</dbReference>
<proteinExistence type="predicted"/>
<sequence>MTPADIAKKLKEWITHYSSLSIFQKIGVIIGMLMCAILVAIPYVPDLSAHFFQKDKLGFSDFGILTLRYFAIVFLVSMLLLTIKDKKSEGRVNSLTEDGNSLVGEDGIHAIASEHCFSVYSPKGFAEQLSKIPTNQWASRASYIGIDGGKLWLEISRNPHYATDQRDLMDAVEKMLNGDLGISRIVSLGPGDSKSDSSIINYLYSISKNKITYIPVDISEYMVLNSIRCISEMHAAANVPFGVLGDFESDLQSIRELLGANEQEGKTLFVMLGNTISNLDKGPESFYKQVHLFMQPGDYFLFDILLGNYDQRLNGSIDKQCDANSIFPCDDVWDVYKKFIAQGARRISGDHSVYKDVLNEFSDNVVVTRRKYDFDDSDELCMQYKKDGVRKVPIFYWRKYDKNGEKFEARLKQKLNPTGRNGVIATDCIPDPVGGLKLFLYRRPNV</sequence>
<feature type="transmembrane region" description="Helical" evidence="1">
    <location>
        <begin position="64"/>
        <end position="83"/>
    </location>
</feature>
<keyword evidence="4" id="KW-1185">Reference proteome</keyword>
<dbReference type="Proteomes" id="UP000484015">
    <property type="component" value="Unassembled WGS sequence"/>
</dbReference>
<dbReference type="InterPro" id="IPR019257">
    <property type="entry name" value="MeTrfase_dom"/>
</dbReference>
<protein>
    <recommendedName>
        <fullName evidence="2">Histidine-specific methyltransferase SAM-dependent domain-containing protein</fullName>
    </recommendedName>
</protein>
<accession>A0A6L6PYT5</accession>
<keyword evidence="1" id="KW-0812">Transmembrane</keyword>
<evidence type="ECO:0000313" key="3">
    <source>
        <dbReference type="EMBL" id="MTW02717.1"/>
    </source>
</evidence>
<evidence type="ECO:0000313" key="4">
    <source>
        <dbReference type="Proteomes" id="UP000484015"/>
    </source>
</evidence>
<keyword evidence="1" id="KW-0472">Membrane</keyword>
<dbReference type="Gene3D" id="3.40.50.150">
    <property type="entry name" value="Vaccinia Virus protein VP39"/>
    <property type="match status" value="1"/>
</dbReference>
<feature type="transmembrane region" description="Helical" evidence="1">
    <location>
        <begin position="26"/>
        <end position="44"/>
    </location>
</feature>
<evidence type="ECO:0000256" key="1">
    <source>
        <dbReference type="SAM" id="Phobius"/>
    </source>
</evidence>
<dbReference type="OrthoDB" id="5642573at2"/>